<evidence type="ECO:0000313" key="2">
    <source>
        <dbReference type="Proteomes" id="UP000294847"/>
    </source>
</evidence>
<dbReference type="Proteomes" id="UP000294847">
    <property type="component" value="Chromosome 7"/>
</dbReference>
<accession>A0A4P7NT08</accession>
<organism evidence="1 2">
    <name type="scientific">Pyricularia oryzae</name>
    <name type="common">Rice blast fungus</name>
    <name type="synonym">Magnaporthe oryzae</name>
    <dbReference type="NCBI Taxonomy" id="318829"/>
    <lineage>
        <taxon>Eukaryota</taxon>
        <taxon>Fungi</taxon>
        <taxon>Dikarya</taxon>
        <taxon>Ascomycota</taxon>
        <taxon>Pezizomycotina</taxon>
        <taxon>Sordariomycetes</taxon>
        <taxon>Sordariomycetidae</taxon>
        <taxon>Magnaporthales</taxon>
        <taxon>Pyriculariaceae</taxon>
        <taxon>Pyricularia</taxon>
    </lineage>
</organism>
<gene>
    <name evidence="1" type="ORF">PoMZ_12450</name>
</gene>
<name>A0A4P7NT08_PYROR</name>
<reference evidence="1 2" key="1">
    <citation type="journal article" date="2019" name="Mol. Biol. Evol.">
        <title>Blast fungal genomes show frequent chromosomal changes, gene gains and losses, and effector gene turnover.</title>
        <authorList>
            <person name="Gomez Luciano L.B."/>
            <person name="Jason Tsai I."/>
            <person name="Chuma I."/>
            <person name="Tosa Y."/>
            <person name="Chen Y.H."/>
            <person name="Li J.Y."/>
            <person name="Li M.Y."/>
            <person name="Jade Lu M.Y."/>
            <person name="Nakayashiki H."/>
            <person name="Li W.H."/>
        </authorList>
    </citation>
    <scope>NUCLEOTIDE SEQUENCE [LARGE SCALE GENOMIC DNA]</scope>
    <source>
        <strain evidence="1">MZ5-1-6</strain>
    </source>
</reference>
<protein>
    <submittedName>
        <fullName evidence="1">Uncharacterized protein</fullName>
    </submittedName>
</protein>
<proteinExistence type="predicted"/>
<evidence type="ECO:0000313" key="1">
    <source>
        <dbReference type="EMBL" id="QBZ65489.1"/>
    </source>
</evidence>
<sequence>MKFSATFIFALAASVTALPAPESGSTQGLEVRAAGKACRLLITGGKAGTGTCVGKDKLCRVNDSGVAGGVRTQVSSECDV</sequence>
<dbReference type="AlphaFoldDB" id="A0A4P7NT08"/>
<dbReference type="EMBL" id="CP034210">
    <property type="protein sequence ID" value="QBZ65489.1"/>
    <property type="molecule type" value="Genomic_DNA"/>
</dbReference>